<name>W7HY12_9PEZI</name>
<proteinExistence type="predicted"/>
<organism evidence="1 2">
    <name type="scientific">Drechslerella stenobrocha 248</name>
    <dbReference type="NCBI Taxonomy" id="1043628"/>
    <lineage>
        <taxon>Eukaryota</taxon>
        <taxon>Fungi</taxon>
        <taxon>Dikarya</taxon>
        <taxon>Ascomycota</taxon>
        <taxon>Pezizomycotina</taxon>
        <taxon>Orbiliomycetes</taxon>
        <taxon>Orbiliales</taxon>
        <taxon>Orbiliaceae</taxon>
        <taxon>Drechslerella</taxon>
    </lineage>
</organism>
<gene>
    <name evidence="1" type="ORF">DRE_06461</name>
</gene>
<protein>
    <submittedName>
        <fullName evidence="1">Uncharacterized protein</fullName>
    </submittedName>
</protein>
<dbReference type="EMBL" id="KI966434">
    <property type="protein sequence ID" value="EWC44823.1"/>
    <property type="molecule type" value="Genomic_DNA"/>
</dbReference>
<dbReference type="OrthoDB" id="5411653at2759"/>
<keyword evidence="2" id="KW-1185">Reference proteome</keyword>
<dbReference type="Proteomes" id="UP000024837">
    <property type="component" value="Unassembled WGS sequence"/>
</dbReference>
<accession>W7HY12</accession>
<dbReference type="HOGENOM" id="CLU_397373_0_0_1"/>
<sequence length="656" mass="72437">MESSDGISMAKLYHSHPHILTSILYECSPTTFDALRYTCKAIYSMSLDPGLLKHHLLTIVDSQRDILAAHTWGWRWNWLRPSDLSGASWRLGDYRKAVFTFAHDDTDPLSDDTTTISLGTVCGSTFAVVRADRQCTRIHSYYFDSTGTRTASQLHGPEGLAFTHGFDDNGTYTGSACVTRSVDGRKGRIAYYIEDLAAFDVSINECAYKRRPADSRMRTHGLGQQYATPNIEKFAATLLRVKFRGRDVAEAALAENMGEVDIACNLVWGPRRGAWWDIPAVGQDSQPSVVLPEHSEETMKVMVGRRGECVAQGYAAGLDDERSPEGGSERVRRWKILEPRRDEQDVSRLGMWKEINVEFACGGDGGETPAATLTVEGLVAKTLVHRPQNQTFLLSRAVATNPADWIRIQIDLVLPPTTHSEKRGKLKLASPAPAAFFRRLGMLDPEIPWPDPGIANPTWDASGTTLWTGEHVRVGCMVSMDLMDAEVMMRVVGWTDDGAVWVWDVNEWDILECARGAPVAEAGVPVVKSPVGRAEVAGKKLGYVPDVRAVAVTGDRLVQRVFLFTYGPERRVHRGGTVDGDSEGIDAGIAALRRDDVPRAVEEVDAQGGPDVKVEEREDEEEDIDRWRMVIYSFGEQKGKSGGFSLDSSGGTTCEW</sequence>
<evidence type="ECO:0000313" key="2">
    <source>
        <dbReference type="Proteomes" id="UP000024837"/>
    </source>
</evidence>
<reference evidence="1 2" key="1">
    <citation type="submission" date="2013-05" db="EMBL/GenBank/DDBJ databases">
        <title>Drechslerella stenobrocha genome reveals carnivorous origination and mechanical trapping mechanism of predatory fungi.</title>
        <authorList>
            <person name="Liu X."/>
            <person name="Zhang W."/>
            <person name="Liu K."/>
        </authorList>
    </citation>
    <scope>NUCLEOTIDE SEQUENCE [LARGE SCALE GENOMIC DNA]</scope>
    <source>
        <strain evidence="1 2">248</strain>
    </source>
</reference>
<dbReference type="AlphaFoldDB" id="W7HY12"/>
<evidence type="ECO:0000313" key="1">
    <source>
        <dbReference type="EMBL" id="EWC44823.1"/>
    </source>
</evidence>